<dbReference type="AlphaFoldDB" id="A0A653CB97"/>
<dbReference type="EMBL" id="CAACVG010007388">
    <property type="protein sequence ID" value="VEN45168.1"/>
    <property type="molecule type" value="Genomic_DNA"/>
</dbReference>
<sequence>MCNIYSHRKRRKIKRDARKSRNRCRRRRAKSRRSRRKCLKRNRSKPSVSEPEAKKCREEYECQCIPSASSDTLQPLLSSEHGEEALNYWVVSQTLVENLVTTTGILILTKFLKIW</sequence>
<accession>A0A653CB97</accession>
<keyword evidence="3" id="KW-1185">Reference proteome</keyword>
<proteinExistence type="predicted"/>
<organism evidence="2 3">
    <name type="scientific">Callosobruchus maculatus</name>
    <name type="common">Southern cowpea weevil</name>
    <name type="synonym">Pulse bruchid</name>
    <dbReference type="NCBI Taxonomy" id="64391"/>
    <lineage>
        <taxon>Eukaryota</taxon>
        <taxon>Metazoa</taxon>
        <taxon>Ecdysozoa</taxon>
        <taxon>Arthropoda</taxon>
        <taxon>Hexapoda</taxon>
        <taxon>Insecta</taxon>
        <taxon>Pterygota</taxon>
        <taxon>Neoptera</taxon>
        <taxon>Endopterygota</taxon>
        <taxon>Coleoptera</taxon>
        <taxon>Polyphaga</taxon>
        <taxon>Cucujiformia</taxon>
        <taxon>Chrysomeloidea</taxon>
        <taxon>Chrysomelidae</taxon>
        <taxon>Bruchinae</taxon>
        <taxon>Bruchini</taxon>
        <taxon>Callosobruchus</taxon>
    </lineage>
</organism>
<gene>
    <name evidence="2" type="ORF">CALMAC_LOCUS7708</name>
</gene>
<protein>
    <submittedName>
        <fullName evidence="2">Uncharacterized protein</fullName>
    </submittedName>
</protein>
<name>A0A653CB97_CALMS</name>
<evidence type="ECO:0000313" key="3">
    <source>
        <dbReference type="Proteomes" id="UP000410492"/>
    </source>
</evidence>
<dbReference type="OrthoDB" id="10441373at2759"/>
<feature type="region of interest" description="Disordered" evidence="1">
    <location>
        <begin position="1"/>
        <end position="53"/>
    </location>
</feature>
<evidence type="ECO:0000313" key="2">
    <source>
        <dbReference type="EMBL" id="VEN45168.1"/>
    </source>
</evidence>
<dbReference type="Proteomes" id="UP000410492">
    <property type="component" value="Unassembled WGS sequence"/>
</dbReference>
<evidence type="ECO:0000256" key="1">
    <source>
        <dbReference type="SAM" id="MobiDB-lite"/>
    </source>
</evidence>
<feature type="compositionally biased region" description="Basic residues" evidence="1">
    <location>
        <begin position="1"/>
        <end position="44"/>
    </location>
</feature>
<reference evidence="2 3" key="1">
    <citation type="submission" date="2019-01" db="EMBL/GenBank/DDBJ databases">
        <authorList>
            <person name="Sayadi A."/>
        </authorList>
    </citation>
    <scope>NUCLEOTIDE SEQUENCE [LARGE SCALE GENOMIC DNA]</scope>
</reference>